<evidence type="ECO:0000313" key="2">
    <source>
        <dbReference type="Proteomes" id="UP000811609"/>
    </source>
</evidence>
<name>A0A8T1PKN3_CARIL</name>
<organism evidence="1 2">
    <name type="scientific">Carya illinoinensis</name>
    <name type="common">Pecan</name>
    <dbReference type="NCBI Taxonomy" id="32201"/>
    <lineage>
        <taxon>Eukaryota</taxon>
        <taxon>Viridiplantae</taxon>
        <taxon>Streptophyta</taxon>
        <taxon>Embryophyta</taxon>
        <taxon>Tracheophyta</taxon>
        <taxon>Spermatophyta</taxon>
        <taxon>Magnoliopsida</taxon>
        <taxon>eudicotyledons</taxon>
        <taxon>Gunneridae</taxon>
        <taxon>Pentapetalae</taxon>
        <taxon>rosids</taxon>
        <taxon>fabids</taxon>
        <taxon>Fagales</taxon>
        <taxon>Juglandaceae</taxon>
        <taxon>Carya</taxon>
    </lineage>
</organism>
<gene>
    <name evidence="1" type="ORF">CIPAW_09G212200</name>
</gene>
<dbReference type="EMBL" id="CM031817">
    <property type="protein sequence ID" value="KAG6643445.1"/>
    <property type="molecule type" value="Genomic_DNA"/>
</dbReference>
<dbReference type="Proteomes" id="UP000811609">
    <property type="component" value="Chromosome 9"/>
</dbReference>
<sequence>MEAMLTMGWTGLILRKIPRGRHRARHQLKYKGRES</sequence>
<protein>
    <submittedName>
        <fullName evidence="1">Uncharacterized protein</fullName>
    </submittedName>
</protein>
<proteinExistence type="predicted"/>
<keyword evidence="2" id="KW-1185">Reference proteome</keyword>
<evidence type="ECO:0000313" key="1">
    <source>
        <dbReference type="EMBL" id="KAG6643445.1"/>
    </source>
</evidence>
<comment type="caution">
    <text evidence="1">The sequence shown here is derived from an EMBL/GenBank/DDBJ whole genome shotgun (WGS) entry which is preliminary data.</text>
</comment>
<accession>A0A8T1PKN3</accession>
<dbReference type="AlphaFoldDB" id="A0A8T1PKN3"/>
<reference evidence="1" key="1">
    <citation type="submission" date="2020-12" db="EMBL/GenBank/DDBJ databases">
        <title>WGS assembly of Carya illinoinensis cv. Pawnee.</title>
        <authorList>
            <person name="Platts A."/>
            <person name="Shu S."/>
            <person name="Wright S."/>
            <person name="Barry K."/>
            <person name="Edger P."/>
            <person name="Pires J.C."/>
            <person name="Schmutz J."/>
        </authorList>
    </citation>
    <scope>NUCLEOTIDE SEQUENCE</scope>
    <source>
        <tissue evidence="1">Leaf</tissue>
    </source>
</reference>